<dbReference type="PANTHER" id="PTHR38009">
    <property type="entry name" value="CONSERVED HYPOTHETICAL PHAGE TAIL PROTEIN"/>
    <property type="match status" value="1"/>
</dbReference>
<proteinExistence type="predicted"/>
<sequence>MGAEELYKSLSEGRDNFNSTYENTESSILNGDSYSVGNFKFKVQVYGFAEKGLEVSFKEVSGLESGIKVYEFQEGGYTGIHRFIERIQTGTLVLRRGIGNFNPLSKWYKETEEGRIVKLPITIMLLDERQKPVRTWNVEDAFPIKWIGPSLDAQGNQIAVEEVHFSYSGISNL</sequence>
<accession>A0ABZ2YAR6</accession>
<dbReference type="NCBIfam" id="TIGR02241">
    <property type="entry name" value="conserved hypothetical phage tail region protein"/>
    <property type="match status" value="1"/>
</dbReference>
<dbReference type="PANTHER" id="PTHR38009:SF1">
    <property type="entry name" value="CONSERVED HYPOTHETICAL PHAGE TAIL PROTEIN"/>
    <property type="match status" value="1"/>
</dbReference>
<evidence type="ECO:0000313" key="2">
    <source>
        <dbReference type="Proteomes" id="UP001486565"/>
    </source>
</evidence>
<organism evidence="1 2">
    <name type="scientific">Defluviitalea saccharophila</name>
    <dbReference type="NCBI Taxonomy" id="879970"/>
    <lineage>
        <taxon>Bacteria</taxon>
        <taxon>Bacillati</taxon>
        <taxon>Bacillota</taxon>
        <taxon>Clostridia</taxon>
        <taxon>Lachnospirales</taxon>
        <taxon>Defluviitaleaceae</taxon>
        <taxon>Defluviitalea</taxon>
    </lineage>
</organism>
<dbReference type="RefSeq" id="WP_341878110.1">
    <property type="nucleotide sequence ID" value="NZ_CP121687.1"/>
</dbReference>
<dbReference type="Proteomes" id="UP001486565">
    <property type="component" value="Chromosome"/>
</dbReference>
<gene>
    <name evidence="1" type="ORF">QBE51_06415</name>
</gene>
<dbReference type="InterPro" id="IPR011747">
    <property type="entry name" value="CHP02241"/>
</dbReference>
<dbReference type="Pfam" id="PF06841">
    <property type="entry name" value="Phage_T4_gp19"/>
    <property type="match status" value="1"/>
</dbReference>
<protein>
    <submittedName>
        <fullName evidence="1">Phage tail protein</fullName>
    </submittedName>
</protein>
<evidence type="ECO:0000313" key="1">
    <source>
        <dbReference type="EMBL" id="WZL71146.1"/>
    </source>
</evidence>
<dbReference type="EMBL" id="CP121687">
    <property type="protein sequence ID" value="WZL71146.1"/>
    <property type="molecule type" value="Genomic_DNA"/>
</dbReference>
<reference evidence="1 2" key="1">
    <citation type="submission" date="2023-03" db="EMBL/GenBank/DDBJ databases">
        <title>Novel Species.</title>
        <authorList>
            <person name="Ma S."/>
        </authorList>
    </citation>
    <scope>NUCLEOTIDE SEQUENCE [LARGE SCALE GENOMIC DNA]</scope>
    <source>
        <strain evidence="1 2">LIND6LT2</strain>
    </source>
</reference>
<keyword evidence="2" id="KW-1185">Reference proteome</keyword>
<dbReference type="InterPro" id="IPR010667">
    <property type="entry name" value="Phage_T4_Gp19"/>
</dbReference>
<name>A0ABZ2YAR6_9FIRM</name>